<proteinExistence type="inferred from homology"/>
<name>A0ABR7CM51_9BACT</name>
<feature type="domain" description="MIP18 family-like" evidence="9">
    <location>
        <begin position="4"/>
        <end position="68"/>
    </location>
</feature>
<dbReference type="InterPro" id="IPR044304">
    <property type="entry name" value="NUBPL-like"/>
</dbReference>
<dbReference type="InterPro" id="IPR034904">
    <property type="entry name" value="FSCA_dom_sf"/>
</dbReference>
<evidence type="ECO:0000259" key="9">
    <source>
        <dbReference type="Pfam" id="PF01883"/>
    </source>
</evidence>
<dbReference type="InterPro" id="IPR000808">
    <property type="entry name" value="Mrp-like_CS"/>
</dbReference>
<comment type="caution">
    <text evidence="10">The sequence shown here is derived from an EMBL/GenBank/DDBJ whole genome shotgun (WGS) entry which is preliminary data.</text>
</comment>
<dbReference type="Gene3D" id="3.40.50.300">
    <property type="entry name" value="P-loop containing nucleotide triphosphate hydrolases"/>
    <property type="match status" value="1"/>
</dbReference>
<comment type="similarity">
    <text evidence="8">Belongs to the Mrp/NBP35 ATP-binding proteins family.</text>
</comment>
<keyword evidence="7 8" id="KW-0411">Iron-sulfur</keyword>
<sequence length="353" mass="38911">MTQEELFGLLHEVAHPELHNDIVTLGMVENPVVTDDKIQLTLLFPRSRDPFALSIKKRCEELIAARFPDYSGKVSIFIKEAAPKKAAEKKEQKPFGGEDGVRRILAVSSAKGGVGKSTVTANLAVALSRLGYKVGILDADIYGPSQPMLFGVEDYRPEGEKKDGKDWILPAERFGIRIMSIGFFIDPADALMWRGPMATNALRQMIRQTLWGPLDFLLIDLPPGTGDVHLSIISEMSITGAIVVSTPQKVALADVVRGIAMFRNDKIDIPVLGLVENMAWFTPAELPENRYYLFGKEGVKMLAERQKLPLLAQIPLIQSVRESGDAGRPVSAKTDAASEYYDLLANNIVRELP</sequence>
<gene>
    <name evidence="10" type="ORF">H8S08_04700</name>
</gene>
<evidence type="ECO:0000256" key="6">
    <source>
        <dbReference type="ARBA" id="ARBA00023004"/>
    </source>
</evidence>
<dbReference type="Pfam" id="PF10609">
    <property type="entry name" value="ParA"/>
    <property type="match status" value="1"/>
</dbReference>
<evidence type="ECO:0000256" key="3">
    <source>
        <dbReference type="ARBA" id="ARBA00022723"/>
    </source>
</evidence>
<dbReference type="GO" id="GO:0005524">
    <property type="term" value="F:ATP binding"/>
    <property type="evidence" value="ECO:0007669"/>
    <property type="project" value="UniProtKB-KW"/>
</dbReference>
<evidence type="ECO:0000256" key="8">
    <source>
        <dbReference type="HAMAP-Rule" id="MF_02040"/>
    </source>
</evidence>
<keyword evidence="11" id="KW-1185">Reference proteome</keyword>
<dbReference type="HAMAP" id="MF_02040">
    <property type="entry name" value="Mrp_NBP35"/>
    <property type="match status" value="1"/>
</dbReference>
<evidence type="ECO:0000256" key="1">
    <source>
        <dbReference type="ARBA" id="ARBA00007352"/>
    </source>
</evidence>
<dbReference type="InterPro" id="IPR019591">
    <property type="entry name" value="Mrp/NBP35_ATP-bd"/>
</dbReference>
<keyword evidence="4 8" id="KW-0547">Nucleotide-binding</keyword>
<comment type="similarity">
    <text evidence="2">In the C-terminal section; belongs to the Mrp/NBP35 ATP-binding proteins family.</text>
</comment>
<keyword evidence="3 8" id="KW-0479">Metal-binding</keyword>
<dbReference type="InterPro" id="IPR027417">
    <property type="entry name" value="P-loop_NTPase"/>
</dbReference>
<protein>
    <recommendedName>
        <fullName evidence="8">Iron-sulfur cluster carrier protein</fullName>
    </recommendedName>
</protein>
<dbReference type="InterPro" id="IPR002744">
    <property type="entry name" value="MIP18-like"/>
</dbReference>
<dbReference type="SUPFAM" id="SSF52540">
    <property type="entry name" value="P-loop containing nucleoside triphosphate hydrolases"/>
    <property type="match status" value="1"/>
</dbReference>
<evidence type="ECO:0000256" key="5">
    <source>
        <dbReference type="ARBA" id="ARBA00022840"/>
    </source>
</evidence>
<evidence type="ECO:0000256" key="7">
    <source>
        <dbReference type="ARBA" id="ARBA00023014"/>
    </source>
</evidence>
<comment type="similarity">
    <text evidence="1">In the N-terminal section; belongs to the MIP18 family.</text>
</comment>
<comment type="function">
    <text evidence="8">Binds and transfers iron-sulfur (Fe-S) clusters to target apoproteins. Can hydrolyze ATP.</text>
</comment>
<dbReference type="RefSeq" id="WP_055202850.1">
    <property type="nucleotide sequence ID" value="NZ_JACOOK010000002.1"/>
</dbReference>
<comment type="subunit">
    <text evidence="8">Homodimer.</text>
</comment>
<dbReference type="SUPFAM" id="SSF117916">
    <property type="entry name" value="Fe-S cluster assembly (FSCA) domain-like"/>
    <property type="match status" value="1"/>
</dbReference>
<keyword evidence="5 8" id="KW-0067">ATP-binding</keyword>
<accession>A0ABR7CM51</accession>
<dbReference type="Pfam" id="PF01883">
    <property type="entry name" value="FeS_assembly_P"/>
    <property type="match status" value="1"/>
</dbReference>
<keyword evidence="8" id="KW-0378">Hydrolase</keyword>
<organism evidence="10 11">
    <name type="scientific">Alistipes hominis</name>
    <dbReference type="NCBI Taxonomy" id="2763015"/>
    <lineage>
        <taxon>Bacteria</taxon>
        <taxon>Pseudomonadati</taxon>
        <taxon>Bacteroidota</taxon>
        <taxon>Bacteroidia</taxon>
        <taxon>Bacteroidales</taxon>
        <taxon>Rikenellaceae</taxon>
        <taxon>Alistipes</taxon>
    </lineage>
</organism>
<dbReference type="PANTHER" id="PTHR42961">
    <property type="entry name" value="IRON-SULFUR PROTEIN NUBPL"/>
    <property type="match status" value="1"/>
</dbReference>
<dbReference type="InterPro" id="IPR033756">
    <property type="entry name" value="YlxH/NBP35"/>
</dbReference>
<dbReference type="Proteomes" id="UP000636891">
    <property type="component" value="Unassembled WGS sequence"/>
</dbReference>
<keyword evidence="6 8" id="KW-0408">Iron</keyword>
<dbReference type="Gene3D" id="3.30.300.130">
    <property type="entry name" value="Fe-S cluster assembly (FSCA)"/>
    <property type="match status" value="1"/>
</dbReference>
<dbReference type="CDD" id="cd02037">
    <property type="entry name" value="Mrp_NBP35"/>
    <property type="match status" value="1"/>
</dbReference>
<reference evidence="10 11" key="1">
    <citation type="submission" date="2020-08" db="EMBL/GenBank/DDBJ databases">
        <title>Genome public.</title>
        <authorList>
            <person name="Liu C."/>
            <person name="Sun Q."/>
        </authorList>
    </citation>
    <scope>NUCLEOTIDE SEQUENCE [LARGE SCALE GENOMIC DNA]</scope>
    <source>
        <strain evidence="10 11">New-7</strain>
    </source>
</reference>
<evidence type="ECO:0000256" key="4">
    <source>
        <dbReference type="ARBA" id="ARBA00022741"/>
    </source>
</evidence>
<evidence type="ECO:0000313" key="11">
    <source>
        <dbReference type="Proteomes" id="UP000636891"/>
    </source>
</evidence>
<evidence type="ECO:0000313" key="10">
    <source>
        <dbReference type="EMBL" id="MBC5616320.1"/>
    </source>
</evidence>
<evidence type="ECO:0000256" key="2">
    <source>
        <dbReference type="ARBA" id="ARBA00008205"/>
    </source>
</evidence>
<dbReference type="EMBL" id="JACOOK010000002">
    <property type="protein sequence ID" value="MBC5616320.1"/>
    <property type="molecule type" value="Genomic_DNA"/>
</dbReference>
<dbReference type="PANTHER" id="PTHR42961:SF2">
    <property type="entry name" value="IRON-SULFUR PROTEIN NUBPL"/>
    <property type="match status" value="1"/>
</dbReference>
<dbReference type="PROSITE" id="PS01215">
    <property type="entry name" value="MRP"/>
    <property type="match status" value="1"/>
</dbReference>
<feature type="binding site" evidence="8">
    <location>
        <begin position="110"/>
        <end position="117"/>
    </location>
    <ligand>
        <name>ATP</name>
        <dbReference type="ChEBI" id="CHEBI:30616"/>
    </ligand>
</feature>